<dbReference type="SUPFAM" id="SSF47473">
    <property type="entry name" value="EF-hand"/>
    <property type="match status" value="1"/>
</dbReference>
<organism evidence="4 5">
    <name type="scientific">Planoprotostelium fungivorum</name>
    <dbReference type="NCBI Taxonomy" id="1890364"/>
    <lineage>
        <taxon>Eukaryota</taxon>
        <taxon>Amoebozoa</taxon>
        <taxon>Evosea</taxon>
        <taxon>Variosea</taxon>
        <taxon>Cavosteliida</taxon>
        <taxon>Cavosteliaceae</taxon>
        <taxon>Planoprotostelium</taxon>
    </lineage>
</organism>
<proteinExistence type="predicted"/>
<accession>A0A2P6N5G6</accession>
<dbReference type="PANTHER" id="PTHR32102">
    <property type="entry name" value="DUF1084 DOMAIN-CONTAINING PROTEIN-RELATED"/>
    <property type="match status" value="1"/>
</dbReference>
<dbReference type="SUPFAM" id="SSF56112">
    <property type="entry name" value="Protein kinase-like (PK-like)"/>
    <property type="match status" value="1"/>
</dbReference>
<evidence type="ECO:0000259" key="3">
    <source>
        <dbReference type="PROSITE" id="PS50222"/>
    </source>
</evidence>
<protein>
    <recommendedName>
        <fullName evidence="6">Guanylate cyclase</fullName>
    </recommendedName>
</protein>
<gene>
    <name evidence="4" type="ORF">PROFUN_13067</name>
</gene>
<comment type="caution">
    <text evidence="4">The sequence shown here is derived from an EMBL/GenBank/DDBJ whole genome shotgun (WGS) entry which is preliminary data.</text>
</comment>
<dbReference type="PROSITE" id="PS50011">
    <property type="entry name" value="PROTEIN_KINASE_DOM"/>
    <property type="match status" value="1"/>
</dbReference>
<dbReference type="GO" id="GO:0006935">
    <property type="term" value="P:chemotaxis"/>
    <property type="evidence" value="ECO:0007669"/>
    <property type="project" value="TreeGrafter"/>
</dbReference>
<keyword evidence="5" id="KW-1185">Reference proteome</keyword>
<dbReference type="InterPro" id="IPR000719">
    <property type="entry name" value="Prot_kinase_dom"/>
</dbReference>
<dbReference type="InParanoid" id="A0A2P6N5G6"/>
<dbReference type="Gene3D" id="1.10.238.10">
    <property type="entry name" value="EF-hand"/>
    <property type="match status" value="1"/>
</dbReference>
<feature type="domain" description="EF-hand" evidence="3">
    <location>
        <begin position="77"/>
        <end position="112"/>
    </location>
</feature>
<feature type="transmembrane region" description="Helical" evidence="1">
    <location>
        <begin position="1956"/>
        <end position="1981"/>
    </location>
</feature>
<feature type="transmembrane region" description="Helical" evidence="1">
    <location>
        <begin position="2184"/>
        <end position="2204"/>
    </location>
</feature>
<dbReference type="GO" id="GO:0004672">
    <property type="term" value="F:protein kinase activity"/>
    <property type="evidence" value="ECO:0007669"/>
    <property type="project" value="InterPro"/>
</dbReference>
<feature type="transmembrane region" description="Helical" evidence="1">
    <location>
        <begin position="1993"/>
        <end position="2012"/>
    </location>
</feature>
<keyword evidence="1" id="KW-1133">Transmembrane helix</keyword>
<dbReference type="GO" id="GO:0005524">
    <property type="term" value="F:ATP binding"/>
    <property type="evidence" value="ECO:0007669"/>
    <property type="project" value="InterPro"/>
</dbReference>
<name>A0A2P6N5G6_9EUKA</name>
<dbReference type="InterPro" id="IPR011992">
    <property type="entry name" value="EF-hand-dom_pair"/>
</dbReference>
<dbReference type="STRING" id="1890364.A0A2P6N5G6"/>
<feature type="domain" description="Protein kinase" evidence="2">
    <location>
        <begin position="197"/>
        <end position="455"/>
    </location>
</feature>
<evidence type="ECO:0000313" key="5">
    <source>
        <dbReference type="Proteomes" id="UP000241769"/>
    </source>
</evidence>
<dbReference type="InterPro" id="IPR002048">
    <property type="entry name" value="EF_hand_dom"/>
</dbReference>
<evidence type="ECO:0000259" key="2">
    <source>
        <dbReference type="PROSITE" id="PS50011"/>
    </source>
</evidence>
<dbReference type="GO" id="GO:0005509">
    <property type="term" value="F:calcium ion binding"/>
    <property type="evidence" value="ECO:0007669"/>
    <property type="project" value="InterPro"/>
</dbReference>
<dbReference type="EMBL" id="MDYQ01000194">
    <property type="protein sequence ID" value="PRP79187.1"/>
    <property type="molecule type" value="Genomic_DNA"/>
</dbReference>
<sequence>MTSKERKVAISALRRRSSSKQLLMSMEDVSSICQKELRTFIVNNTELRKERRSSNQLIQNLDWDTPRISLTELPEVPEKSRWIQAFHSFDKGSNGCIDHTECYHALRVAVGDNLTWSTFSRLCSAVHGERTISIDQEGFLSMASLFSKEEKSLPKTLRRRGSLQTIFSPEAFSSGQTPNSADMRELNFEMEVDWSQVKLGRMMGSGGMGQTYSATWRSQAVSVKKLNASTSQIVEDTDLRKLLLKLGRLRHSNLAIAIGLNTTTIDRYLVSEYFTNSLNEIIYSHHPDNLQGLNSRLIMYIAKEIAQGMNYLHSLRPPIIHGGLTSHNIMLDRHANIRVADAGLNLLRPRGKQLERMIGTPTCMAPEVLRGESDTEQSDVYSFSILLVEMSTRSSPFSELSLDRLILQVGKQGKRPYLPPKMNPELANLIKNCWDDNAKRRPMFCSIVNRLEGLLTQSRDKGYVFLRTHDPSSDWAHTEDPSSSRQYPVGTMLPSFAAETTTNQPTMGNHLLFCILLCILNAANATYKVISSSALSVDYNVAEITATYPQDVYLPQGAACAACNASNWWQNTSCICDYSTNSTACGTSTSSDCPSCPSLGGDSFDICGARDWIQLQLNRTYTITLPSTNNRVFARFFNSQPCRGYWIDIQTVEGRLNVASYPVGNRTVFQNTAPTPFTRPWFGGSYAYQCPNDLSIAGTDMIPFGVGTTEFAFQSSESYQSGMVRFNFTLRVFDVAPTQAPTVDVFQCQLSPPTNSPCITDRIEYRLLFKQRQVYNYYIPGCRLVTMRLYDINIDSTMSFTTDTTDYNVTRPEYTTSPNADGPRVITRSFCPPPGREGLWLLIRLNKTVSYTNAYSRFTLDSIPLTNTIDTPLFQLKPIDQLSSYDGHDLSDTSLLQIDGVTLSCQLGSSSTDRHGCTNLYQASVTMTTPILPYPDWMYQPIFDVSGASAMKANPTQNVTKILNYFYDPYVGPRTVTNYVILNYTVNYATTVFYQENDLQRANLILRHFTDSSGNDLGAALPVEYSPPTCRPERYAAASSLYNETMYNIRTTVDSSSIATLRNQIETLLTHPDWSDCLIGMTQFAVPNGNTTYQINACNRTRGTIEYNQDPCCSDQAAWSGICDFTNSFTYPTSTANGTRVAQSCSQSNCVKSLVSDFFQTKQGIRCFSSVQSDSNYRILDVYNARVCAKKIYGTDNNWEGPGRGNVTCLSDSDCPNGAPCDHGTRTCIIYNATQLDVDFTTCLFDTLADNERNYIANLIGFPEATSSYELARAYVHSPSSASKCESTIDLAGFVKNIHYQYVANALINSTRVGGFLQISGSFPSLFSFQESTKLDYTNTAQIILANFPPPPCSTNYTCNNLDLTCDGSTGQDCLDICQDGVYACMTCADDHHCRTVPGNLTMQQCLEARQCIKTSPRVPGSPIVSYYNASTPIQCQDASNSFCSEFCGFECTNSAFDISTTADGGFCYSRHVNCTTVGGKISTNTGACYFDLQRADCETAGYLFVQGDVCGSLSTPDQCFSCHTGHSSCSDQSYFYAGCNVTRKICPDEATCLSSGGYCVGQETMLRWNPSLPGRQFGVCVVPKMSAIDVGVIATCDDSRGQITSGDSCLDYQYDMAGCRSAGGNWTLPATDAATCQARTACRELLPNSQYRSTLANLFVRGFSPKSRADCTSIYNDQVTSSEWTHVYTWRKARWVTPSERRPQWRQQKAVVKQRLVRGFSVDQSLITLNSAKSFKKQITTFSELQCRFDPTIQMLDYVTCGCFGGSGGCSGLQEVASSSNRICNQSPYTVMPIPQGVAITTNYTSILQPVCSAVQLFAYSEGNFRVTQQVSLADSLVKIVQYNAFDITNEKGATIGTLLSNGITVLTDVVFAHYNVCFPLDSSVRSAPDGYVYDLATVVDGSLVPLDMIPFRDTINGICFTIVEPNRNASWFYVSHLPSWKDVDRVLYPYSTRALLYTLATFFLIASLLCVAAGVSFFFIDRRTKLKLQSYATVAFTFLFTATRCAYFYILPGGIPSNAVDYVLIVLPTFFYFSSVVQMVSTWIALATMSISKLNRQKYTNRSTNIGALIFHVFLYVVFLIIVLLFQFHPPTITPKCGRSIVYPVDNSFQKNLSLAYAVIIAVTSVAIAAFFLVFGLQTIRKFTGAAGGKVKKVTVTTFLYTAAFILHCGYVFILIFADPSIIVIFVGFTLTEVIPAIFLAVNQIQHREVLAAVKTKTSRTSKMGAMKSRRNKSEGVHLRSVQVQSFRGRFGEAENCITAQVRGKWIHTAVGPRRCPPPSTRISCQEVEVTHRSFLSQDFASRGLSKFDAIAGQEKQSQWFKNIFVLLI</sequence>
<feature type="transmembrane region" description="Helical" evidence="1">
    <location>
        <begin position="2024"/>
        <end position="2048"/>
    </location>
</feature>
<dbReference type="OrthoDB" id="2109252at2759"/>
<evidence type="ECO:0000313" key="4">
    <source>
        <dbReference type="EMBL" id="PRP79187.1"/>
    </source>
</evidence>
<dbReference type="Proteomes" id="UP000241769">
    <property type="component" value="Unassembled WGS sequence"/>
</dbReference>
<dbReference type="InterPro" id="IPR001245">
    <property type="entry name" value="Ser-Thr/Tyr_kinase_cat_dom"/>
</dbReference>
<dbReference type="Pfam" id="PF07714">
    <property type="entry name" value="PK_Tyr_Ser-Thr"/>
    <property type="match status" value="1"/>
</dbReference>
<dbReference type="InterPro" id="IPR011009">
    <property type="entry name" value="Kinase-like_dom_sf"/>
</dbReference>
<feature type="transmembrane region" description="Helical" evidence="1">
    <location>
        <begin position="2160"/>
        <end position="2178"/>
    </location>
</feature>
<dbReference type="Gene3D" id="1.10.510.10">
    <property type="entry name" value="Transferase(Phosphotransferase) domain 1"/>
    <property type="match status" value="1"/>
</dbReference>
<evidence type="ECO:0008006" key="6">
    <source>
        <dbReference type="Google" id="ProtNLM"/>
    </source>
</evidence>
<dbReference type="PROSITE" id="PS50222">
    <property type="entry name" value="EF_HAND_2"/>
    <property type="match status" value="1"/>
</dbReference>
<reference evidence="4 5" key="1">
    <citation type="journal article" date="2018" name="Genome Biol. Evol.">
        <title>Multiple Roots of Fruiting Body Formation in Amoebozoa.</title>
        <authorList>
            <person name="Hillmann F."/>
            <person name="Forbes G."/>
            <person name="Novohradska S."/>
            <person name="Ferling I."/>
            <person name="Riege K."/>
            <person name="Groth M."/>
            <person name="Westermann M."/>
            <person name="Marz M."/>
            <person name="Spaller T."/>
            <person name="Winckler T."/>
            <person name="Schaap P."/>
            <person name="Glockner G."/>
        </authorList>
    </citation>
    <scope>NUCLEOTIDE SEQUENCE [LARGE SCALE GENOMIC DNA]</scope>
    <source>
        <strain evidence="4 5">Jena</strain>
    </source>
</reference>
<feature type="transmembrane region" description="Helical" evidence="1">
    <location>
        <begin position="2068"/>
        <end position="2088"/>
    </location>
</feature>
<keyword evidence="1" id="KW-0472">Membrane</keyword>
<keyword evidence="1" id="KW-0812">Transmembrane</keyword>
<dbReference type="PANTHER" id="PTHR32102:SF17">
    <property type="entry name" value="THH1_TOM1_TOM3 DOMAIN-CONTAINING PROTEIN"/>
    <property type="match status" value="1"/>
</dbReference>
<feature type="transmembrane region" description="Helical" evidence="1">
    <location>
        <begin position="2117"/>
        <end position="2139"/>
    </location>
</feature>
<evidence type="ECO:0000256" key="1">
    <source>
        <dbReference type="SAM" id="Phobius"/>
    </source>
</evidence>